<evidence type="ECO:0000313" key="2">
    <source>
        <dbReference type="Proteomes" id="UP000501069"/>
    </source>
</evidence>
<evidence type="ECO:0000313" key="1">
    <source>
        <dbReference type="EMBL" id="QIX93942.1"/>
    </source>
</evidence>
<proteinExistence type="predicted"/>
<gene>
    <name evidence="1" type="ORF">FOC47_00360</name>
</gene>
<dbReference type="Gene3D" id="3.20.20.70">
    <property type="entry name" value="Aldolase class I"/>
    <property type="match status" value="1"/>
</dbReference>
<dbReference type="InterPro" id="IPR013785">
    <property type="entry name" value="Aldolase_TIM"/>
</dbReference>
<dbReference type="Proteomes" id="UP000501069">
    <property type="component" value="Chromosome"/>
</dbReference>
<accession>A0AAP9S9P6</accession>
<dbReference type="SUPFAM" id="SSF102114">
    <property type="entry name" value="Radical SAM enzymes"/>
    <property type="match status" value="1"/>
</dbReference>
<reference evidence="1 2" key="1">
    <citation type="submission" date="2019-11" db="EMBL/GenBank/DDBJ databases">
        <title>FDA dAtabase for Regulatory Grade micrObial Sequences (FDA-ARGOS): Supporting development and validation of Infectious Disease Dx tests.</title>
        <authorList>
            <person name="Turner S."/>
            <person name="Byrd R."/>
            <person name="Tallon L."/>
            <person name="Sadzewicz L."/>
            <person name="Vavikolanu K."/>
            <person name="Mehta A."/>
            <person name="Aluvathingal J."/>
            <person name="Nadendla S."/>
            <person name="Myers T."/>
            <person name="Yan Y."/>
            <person name="Sichtig H."/>
        </authorList>
    </citation>
    <scope>NUCLEOTIDE SEQUENCE [LARGE SCALE GENOMIC DNA]</scope>
    <source>
        <strain evidence="1 2">FDAARGOS_739</strain>
    </source>
</reference>
<dbReference type="InterPro" id="IPR058240">
    <property type="entry name" value="rSAM_sf"/>
</dbReference>
<dbReference type="AlphaFoldDB" id="A0AAP9S9P6"/>
<sequence length="226" mass="26809">MDKYLSIITNFGCHYTCPYCIAKENNMHIPVTTLEGLDNLDKVLYENECNIISVSGGGDPLHHYEEHVDWYRKLFKITREYASRHSLCSTAPIPIEMHTSYMTGKSSFPFYDCYRVVYHANTYEQLKEIQRTGSEITRVVYVVTEDFSLNDIMNIAIFVKESSDIDELSFRQLVDNNYESQHYLEDYLKLGHKKLWHYIEQNDYNLYYAENKVSYRYEDFKIAQEI</sequence>
<organism evidence="1 2">
    <name type="scientific">Enterocloster clostridioformis</name>
    <dbReference type="NCBI Taxonomy" id="1531"/>
    <lineage>
        <taxon>Bacteria</taxon>
        <taxon>Bacillati</taxon>
        <taxon>Bacillota</taxon>
        <taxon>Clostridia</taxon>
        <taxon>Lachnospirales</taxon>
        <taxon>Lachnospiraceae</taxon>
        <taxon>Enterocloster</taxon>
    </lineage>
</organism>
<dbReference type="EMBL" id="CP050964">
    <property type="protein sequence ID" value="QIX93942.1"/>
    <property type="molecule type" value="Genomic_DNA"/>
</dbReference>
<name>A0AAP9S9P6_9FIRM</name>
<protein>
    <recommendedName>
        <fullName evidence="3">Radical SAM protein</fullName>
    </recommendedName>
</protein>
<evidence type="ECO:0008006" key="3">
    <source>
        <dbReference type="Google" id="ProtNLM"/>
    </source>
</evidence>